<keyword evidence="1" id="KW-0812">Transmembrane</keyword>
<proteinExistence type="predicted"/>
<keyword evidence="3" id="KW-1185">Reference proteome</keyword>
<organism evidence="2 3">
    <name type="scientific">Lasiosphaeris hirsuta</name>
    <dbReference type="NCBI Taxonomy" id="260670"/>
    <lineage>
        <taxon>Eukaryota</taxon>
        <taxon>Fungi</taxon>
        <taxon>Dikarya</taxon>
        <taxon>Ascomycota</taxon>
        <taxon>Pezizomycotina</taxon>
        <taxon>Sordariomycetes</taxon>
        <taxon>Sordariomycetidae</taxon>
        <taxon>Sordariales</taxon>
        <taxon>Lasiosphaeriaceae</taxon>
        <taxon>Lasiosphaeris</taxon>
    </lineage>
</organism>
<dbReference type="Proteomes" id="UP001172102">
    <property type="component" value="Unassembled WGS sequence"/>
</dbReference>
<keyword evidence="1" id="KW-0472">Membrane</keyword>
<evidence type="ECO:0000313" key="2">
    <source>
        <dbReference type="EMBL" id="KAK0708102.1"/>
    </source>
</evidence>
<reference evidence="2" key="1">
    <citation type="submission" date="2023-06" db="EMBL/GenBank/DDBJ databases">
        <title>Genome-scale phylogeny and comparative genomics of the fungal order Sordariales.</title>
        <authorList>
            <consortium name="Lawrence Berkeley National Laboratory"/>
            <person name="Hensen N."/>
            <person name="Bonometti L."/>
            <person name="Westerberg I."/>
            <person name="Brannstrom I.O."/>
            <person name="Guillou S."/>
            <person name="Cros-Aarteil S."/>
            <person name="Calhoun S."/>
            <person name="Haridas S."/>
            <person name="Kuo A."/>
            <person name="Mondo S."/>
            <person name="Pangilinan J."/>
            <person name="Riley R."/>
            <person name="Labutti K."/>
            <person name="Andreopoulos B."/>
            <person name="Lipzen A."/>
            <person name="Chen C."/>
            <person name="Yanf M."/>
            <person name="Daum C."/>
            <person name="Ng V."/>
            <person name="Clum A."/>
            <person name="Steindorff A."/>
            <person name="Ohm R."/>
            <person name="Martin F."/>
            <person name="Silar P."/>
            <person name="Natvig D."/>
            <person name="Lalanne C."/>
            <person name="Gautier V."/>
            <person name="Ament-Velasquez S.L."/>
            <person name="Kruys A."/>
            <person name="Hutchinson M.I."/>
            <person name="Powell A.J."/>
            <person name="Barry K."/>
            <person name="Miller A.N."/>
            <person name="Grigoriev I.V."/>
            <person name="Debuchy R."/>
            <person name="Gladieux P."/>
            <person name="Thoren M.H."/>
            <person name="Johannesson H."/>
        </authorList>
    </citation>
    <scope>NUCLEOTIDE SEQUENCE</scope>
    <source>
        <strain evidence="2">SMH4607-1</strain>
    </source>
</reference>
<name>A0AA40A2M2_9PEZI</name>
<keyword evidence="1" id="KW-1133">Transmembrane helix</keyword>
<accession>A0AA40A2M2</accession>
<gene>
    <name evidence="2" type="ORF">B0H67DRAFT_494459</name>
</gene>
<evidence type="ECO:0000313" key="3">
    <source>
        <dbReference type="Proteomes" id="UP001172102"/>
    </source>
</evidence>
<dbReference type="AlphaFoldDB" id="A0AA40A2M2"/>
<dbReference type="EMBL" id="JAUKUA010000006">
    <property type="protein sequence ID" value="KAK0708102.1"/>
    <property type="molecule type" value="Genomic_DNA"/>
</dbReference>
<evidence type="ECO:0000256" key="1">
    <source>
        <dbReference type="SAM" id="Phobius"/>
    </source>
</evidence>
<comment type="caution">
    <text evidence="2">The sequence shown here is derived from an EMBL/GenBank/DDBJ whole genome shotgun (WGS) entry which is preliminary data.</text>
</comment>
<protein>
    <submittedName>
        <fullName evidence="2">Uncharacterized protein</fullName>
    </submittedName>
</protein>
<feature type="transmembrane region" description="Helical" evidence="1">
    <location>
        <begin position="20"/>
        <end position="44"/>
    </location>
</feature>
<sequence>MLNVSAALAGDEDELLNGIWISLLSVEALMVIGVALRGLVIAVVPRLKQQTRPNTPAVG</sequence>